<reference evidence="2 3" key="1">
    <citation type="journal article" date="2011" name="Front. Microbiol.">
        <title>Genomic signatures of strain selection and enhancement in Bacillus atrophaeus var. globigii, a historical biowarfare simulant.</title>
        <authorList>
            <person name="Gibbons H.S."/>
            <person name="Broomall S.M."/>
            <person name="McNew L.A."/>
            <person name="Daligault H."/>
            <person name="Chapman C."/>
            <person name="Bruce D."/>
            <person name="Karavis M."/>
            <person name="Krepps M."/>
            <person name="McGregor P.A."/>
            <person name="Hong C."/>
            <person name="Park K.H."/>
            <person name="Akmal A."/>
            <person name="Feldman A."/>
            <person name="Lin J.S."/>
            <person name="Chang W.E."/>
            <person name="Higgs B.W."/>
            <person name="Demirev P."/>
            <person name="Lindquist J."/>
            <person name="Liem A."/>
            <person name="Fochler E."/>
            <person name="Read T.D."/>
            <person name="Tapia R."/>
            <person name="Johnson S."/>
            <person name="Bishop-Lilly K.A."/>
            <person name="Detter C."/>
            <person name="Han C."/>
            <person name="Sozhamannan S."/>
            <person name="Rosenzweig C.N."/>
            <person name="Skowronski E.W."/>
        </authorList>
    </citation>
    <scope>NUCLEOTIDE SEQUENCE [LARGE SCALE GENOMIC DNA]</scope>
    <source>
        <strain evidence="2 3">TPS4-2</strain>
    </source>
</reference>
<dbReference type="Pfam" id="PF06804">
    <property type="entry name" value="Lipoprotein_18"/>
    <property type="match status" value="1"/>
</dbReference>
<protein>
    <recommendedName>
        <fullName evidence="4">Outer membrane assembly protein BamC</fullName>
    </recommendedName>
</protein>
<gene>
    <name evidence="2" type="ORF">CWI73_02775</name>
</gene>
<dbReference type="InterPro" id="IPR042268">
    <property type="entry name" value="BamC_C"/>
</dbReference>
<comment type="caution">
    <text evidence="2">The sequence shown here is derived from an EMBL/GenBank/DDBJ whole genome shotgun (WGS) entry which is preliminary data.</text>
</comment>
<name>A0A432YWV1_9GAMM</name>
<sequence length="362" mass="40295">MKLSYLALALTAATLAGCSAADRERASGGFDYVNIQPTDTLTLPGDLERPERDSDYAVPQTDIKNAPIGQRVNITAPQQVRPLGLGSRVLETETETRAYFDIVDGMGDSVTEFVKEAAETVLERRGISYDVQSDGHWLTETMSLQQTLDGEGGFLGFGGEEDKLQERTFRYEIIQETESHKRTTSLRVNIDNFTQKVDGRTVDVAPVVGNNLEADLLNAIISEVNRKQQQAVAQLKAEGIDTQLTQQSDSGENILLVEDSFDQAWPLVNLALQSIGFEVEDLNRETGTYFVSYSEPDSGFLFIGGDDYEPLNIEEGEYEFRLLESGENTAVRVYQDDTMVSEQWLQAVYENFRAAVKQQSKL</sequence>
<feature type="chain" id="PRO_5019269227" description="Outer membrane assembly protein BamC" evidence="1">
    <location>
        <begin position="21"/>
        <end position="362"/>
    </location>
</feature>
<dbReference type="InterPro" id="IPR010653">
    <property type="entry name" value="NlpB/DapX"/>
</dbReference>
<dbReference type="Proteomes" id="UP000288361">
    <property type="component" value="Unassembled WGS sequence"/>
</dbReference>
<organism evidence="2 3">
    <name type="scientific">Idiomarina piscisalsi</name>
    <dbReference type="NCBI Taxonomy" id="1096243"/>
    <lineage>
        <taxon>Bacteria</taxon>
        <taxon>Pseudomonadati</taxon>
        <taxon>Pseudomonadota</taxon>
        <taxon>Gammaproteobacteria</taxon>
        <taxon>Alteromonadales</taxon>
        <taxon>Idiomarinaceae</taxon>
        <taxon>Idiomarina</taxon>
    </lineage>
</organism>
<dbReference type="AlphaFoldDB" id="A0A432YWV1"/>
<dbReference type="RefSeq" id="WP_126751444.1">
    <property type="nucleotide sequence ID" value="NZ_JBHUMT010000016.1"/>
</dbReference>
<keyword evidence="1" id="KW-0732">Signal</keyword>
<dbReference type="EMBL" id="PIQA01000001">
    <property type="protein sequence ID" value="RUO67798.1"/>
    <property type="molecule type" value="Genomic_DNA"/>
</dbReference>
<feature type="signal peptide" evidence="1">
    <location>
        <begin position="1"/>
        <end position="20"/>
    </location>
</feature>
<evidence type="ECO:0008006" key="4">
    <source>
        <dbReference type="Google" id="ProtNLM"/>
    </source>
</evidence>
<accession>A0A432YWV1</accession>
<dbReference type="PROSITE" id="PS51257">
    <property type="entry name" value="PROKAR_LIPOPROTEIN"/>
    <property type="match status" value="1"/>
</dbReference>
<proteinExistence type="predicted"/>
<dbReference type="Gene3D" id="3.30.310.170">
    <property type="entry name" value="Outer membrane protein assembly factor BamC"/>
    <property type="match status" value="1"/>
</dbReference>
<evidence type="ECO:0000313" key="2">
    <source>
        <dbReference type="EMBL" id="RUO67798.1"/>
    </source>
</evidence>
<evidence type="ECO:0000256" key="1">
    <source>
        <dbReference type="SAM" id="SignalP"/>
    </source>
</evidence>
<evidence type="ECO:0000313" key="3">
    <source>
        <dbReference type="Proteomes" id="UP000288361"/>
    </source>
</evidence>